<organism evidence="2 3">
    <name type="scientific">Acrocarpospora phusangensis</name>
    <dbReference type="NCBI Taxonomy" id="1070424"/>
    <lineage>
        <taxon>Bacteria</taxon>
        <taxon>Bacillati</taxon>
        <taxon>Actinomycetota</taxon>
        <taxon>Actinomycetes</taxon>
        <taxon>Streptosporangiales</taxon>
        <taxon>Streptosporangiaceae</taxon>
        <taxon>Acrocarpospora</taxon>
    </lineage>
</organism>
<dbReference type="Pfam" id="PF01713">
    <property type="entry name" value="Smr"/>
    <property type="match status" value="1"/>
</dbReference>
<dbReference type="InterPro" id="IPR036063">
    <property type="entry name" value="Smr_dom_sf"/>
</dbReference>
<name>A0A919UUW0_9ACTN</name>
<dbReference type="SUPFAM" id="SSF160443">
    <property type="entry name" value="SMR domain-like"/>
    <property type="match status" value="1"/>
</dbReference>
<dbReference type="EMBL" id="BOOA01000095">
    <property type="protein sequence ID" value="GIH28790.1"/>
    <property type="molecule type" value="Genomic_DNA"/>
</dbReference>
<keyword evidence="3" id="KW-1185">Reference proteome</keyword>
<feature type="domain" description="Smr" evidence="1">
    <location>
        <begin position="13"/>
        <end position="90"/>
    </location>
</feature>
<comment type="caution">
    <text evidence="2">The sequence shown here is derived from an EMBL/GenBank/DDBJ whole genome shotgun (WGS) entry which is preliminary data.</text>
</comment>
<dbReference type="Gene3D" id="3.30.1370.110">
    <property type="match status" value="1"/>
</dbReference>
<dbReference type="Proteomes" id="UP000640052">
    <property type="component" value="Unassembled WGS sequence"/>
</dbReference>
<accession>A0A919UUW0</accession>
<proteinExistence type="predicted"/>
<evidence type="ECO:0000313" key="2">
    <source>
        <dbReference type="EMBL" id="GIH28790.1"/>
    </source>
</evidence>
<sequence>MGESYTRPMKLKLDLHDIFNKGDQIDRALNAIIQEALAKKATEVEIIPGKGSGQLKKKVLRFLDQKHIKALYHRIDKDAKNHGRLFVYFKHK</sequence>
<dbReference type="AlphaFoldDB" id="A0A919UUW0"/>
<protein>
    <submittedName>
        <fullName evidence="2">DNA mismatch repair protein MutS</fullName>
    </submittedName>
</protein>
<dbReference type="InterPro" id="IPR002625">
    <property type="entry name" value="Smr_dom"/>
</dbReference>
<evidence type="ECO:0000259" key="1">
    <source>
        <dbReference type="Pfam" id="PF01713"/>
    </source>
</evidence>
<gene>
    <name evidence="2" type="ORF">Aph01nite_71000</name>
</gene>
<evidence type="ECO:0000313" key="3">
    <source>
        <dbReference type="Proteomes" id="UP000640052"/>
    </source>
</evidence>
<reference evidence="2" key="1">
    <citation type="submission" date="2021-01" db="EMBL/GenBank/DDBJ databases">
        <title>Whole genome shotgun sequence of Acrocarpospora phusangensis NBRC 108782.</title>
        <authorList>
            <person name="Komaki H."/>
            <person name="Tamura T."/>
        </authorList>
    </citation>
    <scope>NUCLEOTIDE SEQUENCE</scope>
    <source>
        <strain evidence="2">NBRC 108782</strain>
    </source>
</reference>